<accession>A0AAW0RFW5</accession>
<gene>
    <name evidence="9" type="ORF">G3M48_001368</name>
</gene>
<evidence type="ECO:0000256" key="2">
    <source>
        <dbReference type="ARBA" id="ARBA00022969"/>
    </source>
</evidence>
<evidence type="ECO:0000256" key="4">
    <source>
        <dbReference type="ARBA" id="ARBA00023163"/>
    </source>
</evidence>
<keyword evidence="5" id="KW-0539">Nucleus</keyword>
<dbReference type="GO" id="GO:0005634">
    <property type="term" value="C:nucleus"/>
    <property type="evidence" value="ECO:0007669"/>
    <property type="project" value="UniProtKB-SubCell"/>
</dbReference>
<evidence type="ECO:0000259" key="8">
    <source>
        <dbReference type="PROSITE" id="PS51821"/>
    </source>
</evidence>
<dbReference type="InterPro" id="IPR021740">
    <property type="entry name" value="Velvet"/>
</dbReference>
<dbReference type="Pfam" id="PF11754">
    <property type="entry name" value="Velvet"/>
    <property type="match status" value="1"/>
</dbReference>
<comment type="subcellular location">
    <subcellularLocation>
        <location evidence="1">Nucleus</location>
    </subcellularLocation>
</comment>
<evidence type="ECO:0000313" key="10">
    <source>
        <dbReference type="Proteomes" id="UP001397290"/>
    </source>
</evidence>
<feature type="region of interest" description="Disordered" evidence="7">
    <location>
        <begin position="1"/>
        <end position="41"/>
    </location>
</feature>
<feature type="compositionally biased region" description="Pro residues" evidence="7">
    <location>
        <begin position="1"/>
        <end position="10"/>
    </location>
</feature>
<reference evidence="9 10" key="1">
    <citation type="submission" date="2020-02" db="EMBL/GenBank/DDBJ databases">
        <title>Comparative genomics of the hypocrealean fungal genus Beauvera.</title>
        <authorList>
            <person name="Showalter D.N."/>
            <person name="Bushley K.E."/>
            <person name="Rehner S.A."/>
        </authorList>
    </citation>
    <scope>NUCLEOTIDE SEQUENCE [LARGE SCALE GENOMIC DNA]</scope>
    <source>
        <strain evidence="9 10">ARSEF4384</strain>
    </source>
</reference>
<comment type="similarity">
    <text evidence="6">Belongs to the velvet family. VelB subfamily.</text>
</comment>
<dbReference type="AlphaFoldDB" id="A0AAW0RFW5"/>
<keyword evidence="10" id="KW-1185">Reference proteome</keyword>
<organism evidence="9 10">
    <name type="scientific">Beauveria asiatica</name>
    <dbReference type="NCBI Taxonomy" id="1069075"/>
    <lineage>
        <taxon>Eukaryota</taxon>
        <taxon>Fungi</taxon>
        <taxon>Dikarya</taxon>
        <taxon>Ascomycota</taxon>
        <taxon>Pezizomycotina</taxon>
        <taxon>Sordariomycetes</taxon>
        <taxon>Hypocreomycetidae</taxon>
        <taxon>Hypocreales</taxon>
        <taxon>Cordycipitaceae</taxon>
        <taxon>Beauveria</taxon>
    </lineage>
</organism>
<keyword evidence="4" id="KW-0804">Transcription</keyword>
<keyword evidence="2" id="KW-0749">Sporulation</keyword>
<comment type="caution">
    <text evidence="9">The sequence shown here is derived from an EMBL/GenBank/DDBJ whole genome shotgun (WGS) entry which is preliminary data.</text>
</comment>
<keyword evidence="3" id="KW-0805">Transcription regulation</keyword>
<dbReference type="EMBL" id="JAAHCF010001382">
    <property type="protein sequence ID" value="KAK8140914.1"/>
    <property type="molecule type" value="Genomic_DNA"/>
</dbReference>
<protein>
    <recommendedName>
        <fullName evidence="8">Velvet domain-containing protein</fullName>
    </recommendedName>
</protein>
<feature type="compositionally biased region" description="Polar residues" evidence="7">
    <location>
        <begin position="27"/>
        <end position="36"/>
    </location>
</feature>
<feature type="compositionally biased region" description="Polar residues" evidence="7">
    <location>
        <begin position="306"/>
        <end position="321"/>
    </location>
</feature>
<evidence type="ECO:0000313" key="9">
    <source>
        <dbReference type="EMBL" id="KAK8140914.1"/>
    </source>
</evidence>
<dbReference type="InterPro" id="IPR037525">
    <property type="entry name" value="Velvet_dom"/>
</dbReference>
<evidence type="ECO:0000256" key="3">
    <source>
        <dbReference type="ARBA" id="ARBA00023015"/>
    </source>
</evidence>
<proteinExistence type="inferred from homology"/>
<name>A0AAW0RFW5_9HYPO</name>
<evidence type="ECO:0000256" key="5">
    <source>
        <dbReference type="ARBA" id="ARBA00023242"/>
    </source>
</evidence>
<evidence type="ECO:0000256" key="1">
    <source>
        <dbReference type="ARBA" id="ARBA00004123"/>
    </source>
</evidence>
<dbReference type="PANTHER" id="PTHR33572">
    <property type="entry name" value="SPORE DEVELOPMENT REGULATOR VOSA"/>
    <property type="match status" value="1"/>
</dbReference>
<feature type="region of interest" description="Disordered" evidence="7">
    <location>
        <begin position="276"/>
        <end position="338"/>
    </location>
</feature>
<dbReference type="InterPro" id="IPR038491">
    <property type="entry name" value="Velvet_dom_sf"/>
</dbReference>
<dbReference type="PANTHER" id="PTHR33572:SF3">
    <property type="entry name" value="VELVET COMPLEX SUBUNIT B"/>
    <property type="match status" value="1"/>
</dbReference>
<dbReference type="PROSITE" id="PS51821">
    <property type="entry name" value="VELVET"/>
    <property type="match status" value="1"/>
</dbReference>
<dbReference type="GO" id="GO:0030435">
    <property type="term" value="P:sporulation resulting in formation of a cellular spore"/>
    <property type="evidence" value="ECO:0007669"/>
    <property type="project" value="UniProtKB-KW"/>
</dbReference>
<sequence>MDPPYQPPGPQQAFPQAMPPPDGPPNYQRSASSQLQLPAPRQLLHYADTYRQASSQSHPRRRSSSASLPAPHQLVVPIPAQPQHHQSHHYQQDHLPALNTSHSPRTGAYANEGVASSATDAQPTQLILTSVSNVDEVEGYQYHLDVIQQPKRARMCGFGDKDRRPITPPPCVRLSMIDMTTGKEINYNEIDHATFVLNVDLWNAEGTREVNLVRSSAAALSSTASSITSQGFDCHNSAEASYGMHVLPSGRDASYSRQLAPQYQSEPAAQESYHGGIQTYRSGGSYTPPPQHNQQYHGYGPEQAIPLQSNGRHSRAASTSDGGHGPESGIISRASVNGGQPQGMFTRNLIGSVAVSAFNLCDTEDKRGIWFVLQDLSVRTEGNFRLRFSFVNVGPRGGRVPLDGNPAKVVTGRALILASSYSEIFNVFSAKKFPGVCESTALSKTFAAQGIKIPIRKEASGKGDN</sequence>
<evidence type="ECO:0000256" key="7">
    <source>
        <dbReference type="SAM" id="MobiDB-lite"/>
    </source>
</evidence>
<feature type="region of interest" description="Disordered" evidence="7">
    <location>
        <begin position="81"/>
        <end position="117"/>
    </location>
</feature>
<dbReference type="Gene3D" id="2.60.40.3960">
    <property type="entry name" value="Velvet domain"/>
    <property type="match status" value="2"/>
</dbReference>
<feature type="domain" description="Velvet" evidence="8">
    <location>
        <begin position="137"/>
        <end position="456"/>
    </location>
</feature>
<evidence type="ECO:0000256" key="6">
    <source>
        <dbReference type="ARBA" id="ARBA00038045"/>
    </source>
</evidence>
<dbReference type="Proteomes" id="UP001397290">
    <property type="component" value="Unassembled WGS sequence"/>
</dbReference>